<proteinExistence type="predicted"/>
<evidence type="ECO:0000313" key="2">
    <source>
        <dbReference type="Proteomes" id="UP001432322"/>
    </source>
</evidence>
<reference evidence="1" key="1">
    <citation type="submission" date="2023-10" db="EMBL/GenBank/DDBJ databases">
        <title>Genome assembly of Pristionchus species.</title>
        <authorList>
            <person name="Yoshida K."/>
            <person name="Sommer R.J."/>
        </authorList>
    </citation>
    <scope>NUCLEOTIDE SEQUENCE</scope>
    <source>
        <strain evidence="1">RS5133</strain>
    </source>
</reference>
<keyword evidence="2" id="KW-1185">Reference proteome</keyword>
<protein>
    <submittedName>
        <fullName evidence="1">Uncharacterized protein</fullName>
    </submittedName>
</protein>
<dbReference type="Proteomes" id="UP001432322">
    <property type="component" value="Unassembled WGS sequence"/>
</dbReference>
<dbReference type="EMBL" id="BTSY01000005">
    <property type="protein sequence ID" value="GMT29811.1"/>
    <property type="molecule type" value="Genomic_DNA"/>
</dbReference>
<name>A0AAV5WG15_9BILA</name>
<gene>
    <name evidence="1" type="ORF">PFISCL1PPCAC_21108</name>
</gene>
<feature type="non-terminal residue" evidence="1">
    <location>
        <position position="129"/>
    </location>
</feature>
<accession>A0AAV5WG15</accession>
<dbReference type="AlphaFoldDB" id="A0AAV5WG15"/>
<organism evidence="1 2">
    <name type="scientific">Pristionchus fissidentatus</name>
    <dbReference type="NCBI Taxonomy" id="1538716"/>
    <lineage>
        <taxon>Eukaryota</taxon>
        <taxon>Metazoa</taxon>
        <taxon>Ecdysozoa</taxon>
        <taxon>Nematoda</taxon>
        <taxon>Chromadorea</taxon>
        <taxon>Rhabditida</taxon>
        <taxon>Rhabditina</taxon>
        <taxon>Diplogasteromorpha</taxon>
        <taxon>Diplogasteroidea</taxon>
        <taxon>Neodiplogasteridae</taxon>
        <taxon>Pristionchus</taxon>
    </lineage>
</organism>
<evidence type="ECO:0000313" key="1">
    <source>
        <dbReference type="EMBL" id="GMT29811.1"/>
    </source>
</evidence>
<sequence>MRAFLSSSGDMSLQFSYPPSSSAAPGATFFATETFLPESSTGFVGGGAGAAILEARFDDNFSGSAGVGVAGAGAGLVVPMPLVAPDTGRSVITFGFFLPHPAMIMTTEQHTVTKSSTRVSRRDCIVSGI</sequence>
<comment type="caution">
    <text evidence="1">The sequence shown here is derived from an EMBL/GenBank/DDBJ whole genome shotgun (WGS) entry which is preliminary data.</text>
</comment>